<gene>
    <name evidence="2" type="ORF">PGLA1383_LOCUS53477</name>
</gene>
<reference evidence="2" key="1">
    <citation type="submission" date="2021-02" db="EMBL/GenBank/DDBJ databases">
        <authorList>
            <person name="Dougan E. K."/>
            <person name="Rhodes N."/>
            <person name="Thang M."/>
            <person name="Chan C."/>
        </authorList>
    </citation>
    <scope>NUCLEOTIDE SEQUENCE</scope>
</reference>
<protein>
    <submittedName>
        <fullName evidence="2">Uncharacterized protein</fullName>
    </submittedName>
</protein>
<keyword evidence="1" id="KW-0812">Transmembrane</keyword>
<proteinExistence type="predicted"/>
<dbReference type="EMBL" id="CAJNNV010031905">
    <property type="protein sequence ID" value="CAE8638283.1"/>
    <property type="molecule type" value="Genomic_DNA"/>
</dbReference>
<dbReference type="AlphaFoldDB" id="A0A813HLH5"/>
<evidence type="ECO:0000256" key="1">
    <source>
        <dbReference type="SAM" id="Phobius"/>
    </source>
</evidence>
<feature type="transmembrane region" description="Helical" evidence="1">
    <location>
        <begin position="6"/>
        <end position="26"/>
    </location>
</feature>
<name>A0A813HLH5_POLGL</name>
<evidence type="ECO:0000313" key="3">
    <source>
        <dbReference type="Proteomes" id="UP000654075"/>
    </source>
</evidence>
<comment type="caution">
    <text evidence="2">The sequence shown here is derived from an EMBL/GenBank/DDBJ whole genome shotgun (WGS) entry which is preliminary data.</text>
</comment>
<accession>A0A813HLH5</accession>
<keyword evidence="1" id="KW-0472">Membrane</keyword>
<dbReference type="Proteomes" id="UP000654075">
    <property type="component" value="Unassembled WGS sequence"/>
</dbReference>
<sequence length="55" mass="6027">MHRRSWAAIPGIPLPMSWIMAPILVADLSAARSYRHQLAEYKAAAAGNSDALHLE</sequence>
<organism evidence="2 3">
    <name type="scientific">Polarella glacialis</name>
    <name type="common">Dinoflagellate</name>
    <dbReference type="NCBI Taxonomy" id="89957"/>
    <lineage>
        <taxon>Eukaryota</taxon>
        <taxon>Sar</taxon>
        <taxon>Alveolata</taxon>
        <taxon>Dinophyceae</taxon>
        <taxon>Suessiales</taxon>
        <taxon>Suessiaceae</taxon>
        <taxon>Polarella</taxon>
    </lineage>
</organism>
<keyword evidence="1" id="KW-1133">Transmembrane helix</keyword>
<keyword evidence="3" id="KW-1185">Reference proteome</keyword>
<evidence type="ECO:0000313" key="2">
    <source>
        <dbReference type="EMBL" id="CAE8638283.1"/>
    </source>
</evidence>